<protein>
    <recommendedName>
        <fullName evidence="4">Lipoprotein</fullName>
    </recommendedName>
</protein>
<gene>
    <name evidence="2" type="ORF">CAP_6822</name>
</gene>
<dbReference type="AlphaFoldDB" id="A0A017TG44"/>
<organism evidence="2 3">
    <name type="scientific">Chondromyces apiculatus DSM 436</name>
    <dbReference type="NCBI Taxonomy" id="1192034"/>
    <lineage>
        <taxon>Bacteria</taxon>
        <taxon>Pseudomonadati</taxon>
        <taxon>Myxococcota</taxon>
        <taxon>Polyangia</taxon>
        <taxon>Polyangiales</taxon>
        <taxon>Polyangiaceae</taxon>
        <taxon>Chondromyces</taxon>
    </lineage>
</organism>
<evidence type="ECO:0000256" key="1">
    <source>
        <dbReference type="SAM" id="SignalP"/>
    </source>
</evidence>
<dbReference type="RefSeq" id="WP_044236536.1">
    <property type="nucleotide sequence ID" value="NZ_ASRX01000006.1"/>
</dbReference>
<evidence type="ECO:0000313" key="2">
    <source>
        <dbReference type="EMBL" id="EYF07800.1"/>
    </source>
</evidence>
<dbReference type="EMBL" id="ASRX01000006">
    <property type="protein sequence ID" value="EYF07800.1"/>
    <property type="molecule type" value="Genomic_DNA"/>
</dbReference>
<evidence type="ECO:0008006" key="4">
    <source>
        <dbReference type="Google" id="ProtNLM"/>
    </source>
</evidence>
<evidence type="ECO:0000313" key="3">
    <source>
        <dbReference type="Proteomes" id="UP000019678"/>
    </source>
</evidence>
<comment type="caution">
    <text evidence="2">The sequence shown here is derived from an EMBL/GenBank/DDBJ whole genome shotgun (WGS) entry which is preliminary data.</text>
</comment>
<feature type="chain" id="PRO_5001500562" description="Lipoprotein" evidence="1">
    <location>
        <begin position="19"/>
        <end position="281"/>
    </location>
</feature>
<keyword evidence="1" id="KW-0732">Signal</keyword>
<dbReference type="PROSITE" id="PS51257">
    <property type="entry name" value="PROKAR_LIPOPROTEIN"/>
    <property type="match status" value="1"/>
</dbReference>
<accession>A0A017TG44</accession>
<sequence length="281" mass="29565">MLDRTCIALALVALSAVAGCGGGNGDAHSEPLASAFGDGARLSDVIGHPTWLDPDDEASGGCSYPADRSVRVTGITVVAIDRYDETSQGATGNYYVQDTLAQSAYVPEEGVPTPAFGMTIFNPSFSPPDLRLAPGDVTDVSGVIMEFAGPVVGRFPFCRTLPEIGGTMSFRFEGGEVQPTTLPLSALLGYDNARPYIGMLVRVENVQIAGAPSDSSGRYTARINMGAGVESSDIVRISNELYDLKSLGPVLEGSTFKAVSGVLTYFYGFRIAPRSPADFEL</sequence>
<dbReference type="Proteomes" id="UP000019678">
    <property type="component" value="Unassembled WGS sequence"/>
</dbReference>
<feature type="signal peptide" evidence="1">
    <location>
        <begin position="1"/>
        <end position="18"/>
    </location>
</feature>
<name>A0A017TG44_9BACT</name>
<keyword evidence="3" id="KW-1185">Reference proteome</keyword>
<proteinExistence type="predicted"/>
<reference evidence="2 3" key="1">
    <citation type="submission" date="2013-05" db="EMBL/GenBank/DDBJ databases">
        <title>Genome assembly of Chondromyces apiculatus DSM 436.</title>
        <authorList>
            <person name="Sharma G."/>
            <person name="Khatri I."/>
            <person name="Kaur C."/>
            <person name="Mayilraj S."/>
            <person name="Subramanian S."/>
        </authorList>
    </citation>
    <scope>NUCLEOTIDE SEQUENCE [LARGE SCALE GENOMIC DNA]</scope>
    <source>
        <strain evidence="2 3">DSM 436</strain>
    </source>
</reference>
<dbReference type="STRING" id="1192034.CAP_6822"/>
<dbReference type="OrthoDB" id="5495071at2"/>